<name>A0A4Y4CXV7_ZOORA</name>
<proteinExistence type="predicted"/>
<comment type="caution">
    <text evidence="2">The sequence shown here is derived from an EMBL/GenBank/DDBJ whole genome shotgun (WGS) entry which is preliminary data.</text>
</comment>
<organism evidence="2 3">
    <name type="scientific">Zoogloea ramigera</name>
    <dbReference type="NCBI Taxonomy" id="350"/>
    <lineage>
        <taxon>Bacteria</taxon>
        <taxon>Pseudomonadati</taxon>
        <taxon>Pseudomonadota</taxon>
        <taxon>Betaproteobacteria</taxon>
        <taxon>Rhodocyclales</taxon>
        <taxon>Zoogloeaceae</taxon>
        <taxon>Zoogloea</taxon>
    </lineage>
</organism>
<dbReference type="Pfam" id="PF13470">
    <property type="entry name" value="PIN_3"/>
    <property type="match status" value="1"/>
</dbReference>
<dbReference type="PANTHER" id="PTHR34610">
    <property type="entry name" value="SSL7007 PROTEIN"/>
    <property type="match status" value="1"/>
</dbReference>
<dbReference type="EMBL" id="BJNV01000047">
    <property type="protein sequence ID" value="GEC96549.1"/>
    <property type="molecule type" value="Genomic_DNA"/>
</dbReference>
<accession>A0A4Y4CXV7</accession>
<protein>
    <submittedName>
        <fullName evidence="2">PIN domain-containing protein</fullName>
    </submittedName>
</protein>
<dbReference type="Proteomes" id="UP000318422">
    <property type="component" value="Unassembled WGS sequence"/>
</dbReference>
<dbReference type="NCBIfam" id="TIGR00305">
    <property type="entry name" value="putative toxin-antitoxin system toxin component, PIN family"/>
    <property type="match status" value="1"/>
</dbReference>
<feature type="domain" description="PIN" evidence="1">
    <location>
        <begin position="16"/>
        <end position="126"/>
    </location>
</feature>
<dbReference type="PANTHER" id="PTHR34610:SF3">
    <property type="entry name" value="SSL7007 PROTEIN"/>
    <property type="match status" value="1"/>
</dbReference>
<gene>
    <name evidence="2" type="ORF">ZRA01_26220</name>
</gene>
<dbReference type="InterPro" id="IPR029060">
    <property type="entry name" value="PIN-like_dom_sf"/>
</dbReference>
<dbReference type="AlphaFoldDB" id="A0A4Y4CXV7"/>
<sequence length="157" mass="17170">MATYALPTPLPAGLPVVLDTNAVLSLWMFEDPALARLRAAIEGGAFTLFTRDDCLGELARVLAYSQFKQTPERQAEIAAAYRARCTLAPTCETPACELPACLDRDDQKFLELARDSGARALVTRDKLVLKLGRRPVIAARFAILSPERLQSLLAPQT</sequence>
<evidence type="ECO:0000313" key="2">
    <source>
        <dbReference type="EMBL" id="GEC96549.1"/>
    </source>
</evidence>
<dbReference type="InterPro" id="IPR002716">
    <property type="entry name" value="PIN_dom"/>
</dbReference>
<dbReference type="RefSeq" id="WP_246093671.1">
    <property type="nucleotide sequence ID" value="NZ_BJNV01000047.1"/>
</dbReference>
<dbReference type="SUPFAM" id="SSF88723">
    <property type="entry name" value="PIN domain-like"/>
    <property type="match status" value="1"/>
</dbReference>
<dbReference type="InterPro" id="IPR002850">
    <property type="entry name" value="PIN_toxin-like"/>
</dbReference>
<evidence type="ECO:0000313" key="3">
    <source>
        <dbReference type="Proteomes" id="UP000318422"/>
    </source>
</evidence>
<evidence type="ECO:0000259" key="1">
    <source>
        <dbReference type="Pfam" id="PF13470"/>
    </source>
</evidence>
<reference evidence="2 3" key="1">
    <citation type="submission" date="2019-06" db="EMBL/GenBank/DDBJ databases">
        <title>Whole genome shotgun sequence of Zoogloea ramigera NBRC 15342.</title>
        <authorList>
            <person name="Hosoyama A."/>
            <person name="Uohara A."/>
            <person name="Ohji S."/>
            <person name="Ichikawa N."/>
        </authorList>
    </citation>
    <scope>NUCLEOTIDE SEQUENCE [LARGE SCALE GENOMIC DNA]</scope>
    <source>
        <strain evidence="2 3">NBRC 15342</strain>
    </source>
</reference>
<keyword evidence="3" id="KW-1185">Reference proteome</keyword>